<dbReference type="GO" id="GO:0006260">
    <property type="term" value="P:DNA replication"/>
    <property type="evidence" value="ECO:0007669"/>
    <property type="project" value="UniProtKB-KW"/>
</dbReference>
<dbReference type="PANTHER" id="PTHR23389">
    <property type="entry name" value="CHROMOSOME TRANSMISSION FIDELITY FACTOR 18"/>
    <property type="match status" value="1"/>
</dbReference>
<gene>
    <name evidence="14" type="primary">ligA</name>
    <name evidence="17" type="ORF">SAMN05661096_00980</name>
</gene>
<evidence type="ECO:0000256" key="12">
    <source>
        <dbReference type="ARBA" id="ARBA00034005"/>
    </source>
</evidence>
<dbReference type="GO" id="GO:0003911">
    <property type="term" value="F:DNA ligase (NAD+) activity"/>
    <property type="evidence" value="ECO:0007669"/>
    <property type="project" value="UniProtKB-UniRule"/>
</dbReference>
<dbReference type="NCBIfam" id="TIGR00575">
    <property type="entry name" value="dnlj"/>
    <property type="match status" value="1"/>
</dbReference>
<dbReference type="InterPro" id="IPR004150">
    <property type="entry name" value="NAD_DNA_ligase_OB"/>
</dbReference>
<evidence type="ECO:0000256" key="3">
    <source>
        <dbReference type="ARBA" id="ARBA00013308"/>
    </source>
</evidence>
<evidence type="ECO:0000256" key="7">
    <source>
        <dbReference type="ARBA" id="ARBA00022763"/>
    </source>
</evidence>
<feature type="binding site" evidence="14">
    <location>
        <position position="289"/>
    </location>
    <ligand>
        <name>NAD(+)</name>
        <dbReference type="ChEBI" id="CHEBI:57540"/>
    </ligand>
</feature>
<dbReference type="Pfam" id="PF03119">
    <property type="entry name" value="DNA_ligase_ZBD"/>
    <property type="match status" value="1"/>
</dbReference>
<dbReference type="InterPro" id="IPR018239">
    <property type="entry name" value="DNA_ligase_AS"/>
</dbReference>
<dbReference type="FunFam" id="2.40.50.140:FF:000012">
    <property type="entry name" value="DNA ligase"/>
    <property type="match status" value="1"/>
</dbReference>
<keyword evidence="18" id="KW-1185">Reference proteome</keyword>
<feature type="domain" description="BRCT" evidence="16">
    <location>
        <begin position="591"/>
        <end position="671"/>
    </location>
</feature>
<comment type="function">
    <text evidence="1 14">DNA ligase that catalyzes the formation of phosphodiester linkages between 5'-phosphoryl and 3'-hydroxyl groups in double-stranded DNA using NAD as a coenzyme and as the energy source for the reaction. It is essential for DNA replication and repair of damaged DNA.</text>
</comment>
<keyword evidence="11 14" id="KW-0234">DNA repair</keyword>
<protein>
    <recommendedName>
        <fullName evidence="3 14">DNA ligase</fullName>
        <ecNumber evidence="2 14">6.5.1.2</ecNumber>
    </recommendedName>
    <alternativeName>
        <fullName evidence="14">Polydeoxyribonucleotide synthase [NAD(+)]</fullName>
    </alternativeName>
</protein>
<proteinExistence type="inferred from homology"/>
<dbReference type="SUPFAM" id="SSF50249">
    <property type="entry name" value="Nucleic acid-binding proteins"/>
    <property type="match status" value="1"/>
</dbReference>
<evidence type="ECO:0000313" key="17">
    <source>
        <dbReference type="EMBL" id="SMG17645.1"/>
    </source>
</evidence>
<keyword evidence="7 14" id="KW-0227">DNA damage</keyword>
<evidence type="ECO:0000256" key="5">
    <source>
        <dbReference type="ARBA" id="ARBA00022705"/>
    </source>
</evidence>
<feature type="binding site" evidence="14">
    <location>
        <position position="114"/>
    </location>
    <ligand>
        <name>NAD(+)</name>
        <dbReference type="ChEBI" id="CHEBI:57540"/>
    </ligand>
</feature>
<dbReference type="GO" id="GO:0046872">
    <property type="term" value="F:metal ion binding"/>
    <property type="evidence" value="ECO:0007669"/>
    <property type="project" value="UniProtKB-KW"/>
</dbReference>
<dbReference type="InterPro" id="IPR001357">
    <property type="entry name" value="BRCT_dom"/>
</dbReference>
<dbReference type="FunFam" id="1.10.150.20:FF:000006">
    <property type="entry name" value="DNA ligase"/>
    <property type="match status" value="1"/>
</dbReference>
<evidence type="ECO:0000256" key="10">
    <source>
        <dbReference type="ARBA" id="ARBA00023027"/>
    </source>
</evidence>
<comment type="similarity">
    <text evidence="13 14">Belongs to the NAD-dependent DNA ligase family. LigA subfamily.</text>
</comment>
<dbReference type="FunFam" id="1.10.150.20:FF:000007">
    <property type="entry name" value="DNA ligase"/>
    <property type="match status" value="1"/>
</dbReference>
<dbReference type="PROSITE" id="PS01056">
    <property type="entry name" value="DNA_LIGASE_N2"/>
    <property type="match status" value="1"/>
</dbReference>
<feature type="binding site" evidence="14">
    <location>
        <begin position="83"/>
        <end position="84"/>
    </location>
    <ligand>
        <name>NAD(+)</name>
        <dbReference type="ChEBI" id="CHEBI:57540"/>
    </ligand>
</feature>
<dbReference type="SUPFAM" id="SSF56091">
    <property type="entry name" value="DNA ligase/mRNA capping enzyme, catalytic domain"/>
    <property type="match status" value="1"/>
</dbReference>
<dbReference type="HAMAP" id="MF_01588">
    <property type="entry name" value="DNA_ligase_A"/>
    <property type="match status" value="1"/>
</dbReference>
<dbReference type="InterPro" id="IPR041663">
    <property type="entry name" value="DisA/LigA_HHH"/>
</dbReference>
<dbReference type="InterPro" id="IPR036420">
    <property type="entry name" value="BRCT_dom_sf"/>
</dbReference>
<evidence type="ECO:0000256" key="6">
    <source>
        <dbReference type="ARBA" id="ARBA00022723"/>
    </source>
</evidence>
<feature type="binding site" evidence="14">
    <location>
        <position position="407"/>
    </location>
    <ligand>
        <name>Zn(2+)</name>
        <dbReference type="ChEBI" id="CHEBI:29105"/>
    </ligand>
</feature>
<dbReference type="InterPro" id="IPR012340">
    <property type="entry name" value="NA-bd_OB-fold"/>
</dbReference>
<evidence type="ECO:0000256" key="15">
    <source>
        <dbReference type="RuleBase" id="RU000618"/>
    </source>
</evidence>
<dbReference type="Gene3D" id="3.30.470.30">
    <property type="entry name" value="DNA ligase/mRNA capping enzyme"/>
    <property type="match status" value="1"/>
</dbReference>
<dbReference type="Pfam" id="PF12826">
    <property type="entry name" value="HHH_2"/>
    <property type="match status" value="1"/>
</dbReference>
<dbReference type="Pfam" id="PF03120">
    <property type="entry name" value="OB_DNA_ligase"/>
    <property type="match status" value="1"/>
</dbReference>
<dbReference type="Gene3D" id="1.10.150.20">
    <property type="entry name" value="5' to 3' exonuclease, C-terminal subdomain"/>
    <property type="match status" value="2"/>
</dbReference>
<keyword evidence="14" id="KW-0464">Manganese</keyword>
<name>A0A1X7IR99_9BACT</name>
<dbReference type="Gene3D" id="1.10.287.610">
    <property type="entry name" value="Helix hairpin bin"/>
    <property type="match status" value="1"/>
</dbReference>
<dbReference type="PROSITE" id="PS50172">
    <property type="entry name" value="BRCT"/>
    <property type="match status" value="1"/>
</dbReference>
<dbReference type="AlphaFoldDB" id="A0A1X7IR99"/>
<dbReference type="PROSITE" id="PS01055">
    <property type="entry name" value="DNA_LIGASE_N1"/>
    <property type="match status" value="1"/>
</dbReference>
<feature type="binding site" evidence="14">
    <location>
        <position position="410"/>
    </location>
    <ligand>
        <name>Zn(2+)</name>
        <dbReference type="ChEBI" id="CHEBI:29105"/>
    </ligand>
</feature>
<keyword evidence="4 14" id="KW-0436">Ligase</keyword>
<dbReference type="Gene3D" id="6.20.10.30">
    <property type="match status" value="1"/>
</dbReference>
<dbReference type="STRING" id="1028.SAMN05661096_00980"/>
<dbReference type="PANTHER" id="PTHR23389:SF9">
    <property type="entry name" value="DNA LIGASE"/>
    <property type="match status" value="1"/>
</dbReference>
<dbReference type="InterPro" id="IPR013839">
    <property type="entry name" value="DNAligase_adenylation"/>
</dbReference>
<dbReference type="InterPro" id="IPR010994">
    <property type="entry name" value="RuvA_2-like"/>
</dbReference>
<feature type="binding site" evidence="14">
    <location>
        <begin position="34"/>
        <end position="38"/>
    </location>
    <ligand>
        <name>NAD(+)</name>
        <dbReference type="ChEBI" id="CHEBI:57540"/>
    </ligand>
</feature>
<evidence type="ECO:0000256" key="8">
    <source>
        <dbReference type="ARBA" id="ARBA00022833"/>
    </source>
</evidence>
<dbReference type="InterPro" id="IPR001679">
    <property type="entry name" value="DNA_ligase"/>
</dbReference>
<evidence type="ECO:0000256" key="1">
    <source>
        <dbReference type="ARBA" id="ARBA00004067"/>
    </source>
</evidence>
<evidence type="ECO:0000256" key="2">
    <source>
        <dbReference type="ARBA" id="ARBA00012722"/>
    </source>
</evidence>
<feature type="binding site" evidence="14">
    <location>
        <position position="174"/>
    </location>
    <ligand>
        <name>NAD(+)</name>
        <dbReference type="ChEBI" id="CHEBI:57540"/>
    </ligand>
</feature>
<dbReference type="EMBL" id="FXAW01000001">
    <property type="protein sequence ID" value="SMG17645.1"/>
    <property type="molecule type" value="Genomic_DNA"/>
</dbReference>
<dbReference type="InterPro" id="IPR033136">
    <property type="entry name" value="DNA_ligase_CS"/>
</dbReference>
<dbReference type="InterPro" id="IPR004149">
    <property type="entry name" value="Znf_DNAligase_C4"/>
</dbReference>
<dbReference type="RefSeq" id="WP_085515930.1">
    <property type="nucleotide sequence ID" value="NZ_FXAW01000001.1"/>
</dbReference>
<evidence type="ECO:0000256" key="13">
    <source>
        <dbReference type="ARBA" id="ARBA00060881"/>
    </source>
</evidence>
<dbReference type="SUPFAM" id="SSF52113">
    <property type="entry name" value="BRCT domain"/>
    <property type="match status" value="1"/>
</dbReference>
<dbReference type="NCBIfam" id="NF005932">
    <property type="entry name" value="PRK07956.1"/>
    <property type="match status" value="1"/>
</dbReference>
<evidence type="ECO:0000256" key="11">
    <source>
        <dbReference type="ARBA" id="ARBA00023204"/>
    </source>
</evidence>
<dbReference type="EC" id="6.5.1.2" evidence="2 14"/>
<dbReference type="GO" id="GO:0005829">
    <property type="term" value="C:cytosol"/>
    <property type="evidence" value="ECO:0007669"/>
    <property type="project" value="TreeGrafter"/>
</dbReference>
<accession>A0A1X7IR99</accession>
<organism evidence="17 18">
    <name type="scientific">Marivirga sericea</name>
    <dbReference type="NCBI Taxonomy" id="1028"/>
    <lineage>
        <taxon>Bacteria</taxon>
        <taxon>Pseudomonadati</taxon>
        <taxon>Bacteroidota</taxon>
        <taxon>Cytophagia</taxon>
        <taxon>Cytophagales</taxon>
        <taxon>Marivirgaceae</taxon>
        <taxon>Marivirga</taxon>
    </lineage>
</organism>
<evidence type="ECO:0000256" key="14">
    <source>
        <dbReference type="HAMAP-Rule" id="MF_01588"/>
    </source>
</evidence>
<comment type="cofactor">
    <cofactor evidence="14">
        <name>Mg(2+)</name>
        <dbReference type="ChEBI" id="CHEBI:18420"/>
    </cofactor>
    <cofactor evidence="14">
        <name>Mn(2+)</name>
        <dbReference type="ChEBI" id="CHEBI:29035"/>
    </cofactor>
</comment>
<dbReference type="Pfam" id="PF01653">
    <property type="entry name" value="DNA_ligase_aden"/>
    <property type="match status" value="1"/>
</dbReference>
<dbReference type="Gene3D" id="2.40.50.140">
    <property type="entry name" value="Nucleic acid-binding proteins"/>
    <property type="match status" value="1"/>
</dbReference>
<feature type="binding site" evidence="14">
    <location>
        <position position="425"/>
    </location>
    <ligand>
        <name>Zn(2+)</name>
        <dbReference type="ChEBI" id="CHEBI:29105"/>
    </ligand>
</feature>
<feature type="binding site" evidence="14">
    <location>
        <position position="137"/>
    </location>
    <ligand>
        <name>NAD(+)</name>
        <dbReference type="ChEBI" id="CHEBI:57540"/>
    </ligand>
</feature>
<evidence type="ECO:0000313" key="18">
    <source>
        <dbReference type="Proteomes" id="UP000193804"/>
    </source>
</evidence>
<dbReference type="PIRSF" id="PIRSF001604">
    <property type="entry name" value="LigA"/>
    <property type="match status" value="1"/>
</dbReference>
<dbReference type="Proteomes" id="UP000193804">
    <property type="component" value="Unassembled WGS sequence"/>
</dbReference>
<keyword evidence="6 14" id="KW-0479">Metal-binding</keyword>
<dbReference type="SMART" id="SM00532">
    <property type="entry name" value="LIGANc"/>
    <property type="match status" value="1"/>
</dbReference>
<dbReference type="SMART" id="SM00292">
    <property type="entry name" value="BRCT"/>
    <property type="match status" value="1"/>
</dbReference>
<dbReference type="CDD" id="cd00114">
    <property type="entry name" value="LIGANc"/>
    <property type="match status" value="1"/>
</dbReference>
<dbReference type="Gene3D" id="3.40.50.10190">
    <property type="entry name" value="BRCT domain"/>
    <property type="match status" value="1"/>
</dbReference>
<dbReference type="FunFam" id="3.30.470.30:FF:000001">
    <property type="entry name" value="DNA ligase"/>
    <property type="match status" value="1"/>
</dbReference>
<evidence type="ECO:0000259" key="16">
    <source>
        <dbReference type="PROSITE" id="PS50172"/>
    </source>
</evidence>
<dbReference type="SUPFAM" id="SSF47781">
    <property type="entry name" value="RuvA domain 2-like"/>
    <property type="match status" value="1"/>
</dbReference>
<evidence type="ECO:0000256" key="4">
    <source>
        <dbReference type="ARBA" id="ARBA00022598"/>
    </source>
</evidence>
<reference evidence="18" key="1">
    <citation type="submission" date="2017-04" db="EMBL/GenBank/DDBJ databases">
        <authorList>
            <person name="Varghese N."/>
            <person name="Submissions S."/>
        </authorList>
    </citation>
    <scope>NUCLEOTIDE SEQUENCE [LARGE SCALE GENOMIC DNA]</scope>
    <source>
        <strain evidence="18">DSM 4125</strain>
    </source>
</reference>
<keyword evidence="10 14" id="KW-0520">NAD</keyword>
<sequence>MDKNTAEQKIQELSEKLHYYNYKYYQDSISEISDYEFDMMLKELIGLEEQFPDLKTDDSPSQRIGGDITKNFETVEHKIPMLSLGNTYSKEELDDFDGRVQKGIGEEEYEYFCELKFDGVAISLHYENGKLIRGVTRGDGSKGDDITNNAKTIRTIPLRVRGDKYPEYFEARGEVFLPREAFNEINREREENGEALLANPRNAASGTIKMQDSGLVAKRKLDCYLYSYAGEDLPIDSHEEGIKQLEKFGFNVSQTYRKCKNINEVFEFINQWEVKRHNLPVDTDGIVIKVNSLDQQEQLGFTAKSPRWAIAYKYKAESSTTVLKEITYQVGRTGAVTPVANLEPVSLAGTTVKRASLHNANEIARLDLRVGDTVHVEKGGEIIPKITAVDLTKRDLGSSEVEYIKNCPECGTELARAEGEAVHYCPNKKGCPPQIKGSIEHYIQRKAADIDSMGERTIHMLYEKGLVRNIADLYDLTYEDVFELEGFKDLSTQNLLNGIEESKQIPFENILFGLGIRFVGKTVAEKLGVHFKNIDNLAKSSFEELIEVPEIGERIAQSVVGYFQDEDNIAVIERLKSAGLQFEIKETSIEQKGNNLQGMSLVVSGVFEHYGRDEIKEVIKQYGGKVVSAISGKVDILVAGENMGPSKRQKAEKMGVKIINEVEFRSLIKEN</sequence>
<keyword evidence="8 14" id="KW-0862">Zinc</keyword>
<feature type="binding site" evidence="14">
    <location>
        <position position="313"/>
    </location>
    <ligand>
        <name>NAD(+)</name>
        <dbReference type="ChEBI" id="CHEBI:57540"/>
    </ligand>
</feature>
<dbReference type="Pfam" id="PF00533">
    <property type="entry name" value="BRCT"/>
    <property type="match status" value="1"/>
</dbReference>
<evidence type="ECO:0000256" key="9">
    <source>
        <dbReference type="ARBA" id="ARBA00022842"/>
    </source>
</evidence>
<comment type="catalytic activity">
    <reaction evidence="12 14 15">
        <text>NAD(+) + (deoxyribonucleotide)n-3'-hydroxyl + 5'-phospho-(deoxyribonucleotide)m = (deoxyribonucleotide)n+m + AMP + beta-nicotinamide D-nucleotide.</text>
        <dbReference type="EC" id="6.5.1.2"/>
    </reaction>
</comment>
<dbReference type="InterPro" id="IPR013840">
    <property type="entry name" value="DNAligase_N"/>
</dbReference>
<keyword evidence="5 14" id="KW-0235">DNA replication</keyword>
<keyword evidence="9 14" id="KW-0460">Magnesium</keyword>
<dbReference type="OrthoDB" id="9759736at2"/>
<feature type="binding site" evidence="14">
    <location>
        <position position="431"/>
    </location>
    <ligand>
        <name>Zn(2+)</name>
        <dbReference type="ChEBI" id="CHEBI:29105"/>
    </ligand>
</feature>
<feature type="active site" description="N6-AMP-lysine intermediate" evidence="14">
    <location>
        <position position="116"/>
    </location>
</feature>
<dbReference type="GO" id="GO:0006281">
    <property type="term" value="P:DNA repair"/>
    <property type="evidence" value="ECO:0007669"/>
    <property type="project" value="UniProtKB-KW"/>
</dbReference>